<dbReference type="EMBL" id="CASHTH010000294">
    <property type="protein sequence ID" value="CAI7997135.1"/>
    <property type="molecule type" value="Genomic_DNA"/>
</dbReference>
<evidence type="ECO:0000313" key="7">
    <source>
        <dbReference type="Proteomes" id="UP001174909"/>
    </source>
</evidence>
<proteinExistence type="inferred from homology"/>
<keyword evidence="1 5" id="KW-0853">WD repeat</keyword>
<dbReference type="InterPro" id="IPR015943">
    <property type="entry name" value="WD40/YVTN_repeat-like_dom_sf"/>
</dbReference>
<dbReference type="PROSITE" id="PS50294">
    <property type="entry name" value="WD_REPEATS_REGION"/>
    <property type="match status" value="2"/>
</dbReference>
<keyword evidence="7" id="KW-1185">Reference proteome</keyword>
<dbReference type="Pfam" id="PF00400">
    <property type="entry name" value="WD40"/>
    <property type="match status" value="2"/>
</dbReference>
<dbReference type="InterPro" id="IPR036322">
    <property type="entry name" value="WD40_repeat_dom_sf"/>
</dbReference>
<dbReference type="InterPro" id="IPR051179">
    <property type="entry name" value="WD_repeat_multifunction"/>
</dbReference>
<protein>
    <submittedName>
        <fullName evidence="6">Proteasomal ATPase-associated factor 1</fullName>
    </submittedName>
</protein>
<dbReference type="AlphaFoldDB" id="A0AA35VXN0"/>
<sequence length="399" mass="43553">MAENKLLRCSCMNVQCDWNEAAAREAGQFWVSCKRPGSQTVHGHLRRNGDTIESVDDKFTVTYATPDSVTVQCNYTDGGCKTTFIRPVKTLHLHQKKLTGMDISGSGGLGVCVSENGKAWVWDPDNGETRRELKGHVMDVETCRFFPSGVVILTGGVDMRLKIWSAQDGSCHRTLVGHTGGVSDTAIIDKGRNIVSVSRDGTARLWDCGTARCLDKLTSIRQPINSCSLSASEVVAQRNPSLPLDPECGTNDKLLALACGDRYLRGVDVRSRKSVFQLSCGDSCPQSCVFVSEFDLVCGCDDGLVTQLDIRMPEQALQLYHASSAITSLSVFNTQSCIAGYADGSVLVWRCDNLFTPVSKLTGPDIDHVTNICLRGDKIYTSCRDGFVRIYSTEHISLS</sequence>
<dbReference type="Proteomes" id="UP001174909">
    <property type="component" value="Unassembled WGS sequence"/>
</dbReference>
<comment type="caution">
    <text evidence="6">The sequence shown here is derived from an EMBL/GenBank/DDBJ whole genome shotgun (WGS) entry which is preliminary data.</text>
</comment>
<comment type="similarity">
    <text evidence="4">Belongs to the WD repeat PAAF1/RPN14 family.</text>
</comment>
<dbReference type="PROSITE" id="PS50082">
    <property type="entry name" value="WD_REPEATS_2"/>
    <property type="match status" value="2"/>
</dbReference>
<evidence type="ECO:0000256" key="2">
    <source>
        <dbReference type="ARBA" id="ARBA00022737"/>
    </source>
</evidence>
<dbReference type="InterPro" id="IPR001680">
    <property type="entry name" value="WD40_rpt"/>
</dbReference>
<dbReference type="Gene3D" id="2.130.10.10">
    <property type="entry name" value="YVTN repeat-like/Quinoprotein amine dehydrogenase"/>
    <property type="match status" value="2"/>
</dbReference>
<evidence type="ECO:0000256" key="3">
    <source>
        <dbReference type="ARBA" id="ARBA00022942"/>
    </source>
</evidence>
<dbReference type="GO" id="GO:0000502">
    <property type="term" value="C:proteasome complex"/>
    <property type="evidence" value="ECO:0007669"/>
    <property type="project" value="UniProtKB-KW"/>
</dbReference>
<evidence type="ECO:0000256" key="1">
    <source>
        <dbReference type="ARBA" id="ARBA00022574"/>
    </source>
</evidence>
<evidence type="ECO:0000313" key="6">
    <source>
        <dbReference type="EMBL" id="CAI7997135.1"/>
    </source>
</evidence>
<name>A0AA35VXN0_GEOBA</name>
<feature type="repeat" description="WD" evidence="5">
    <location>
        <begin position="133"/>
        <end position="174"/>
    </location>
</feature>
<evidence type="ECO:0000256" key="5">
    <source>
        <dbReference type="PROSITE-ProRule" id="PRU00221"/>
    </source>
</evidence>
<accession>A0AA35VXN0</accession>
<dbReference type="PANTHER" id="PTHR19857">
    <property type="entry name" value="MITOCHONDRIAL DIVISION PROTEIN 1-RELATED"/>
    <property type="match status" value="1"/>
</dbReference>
<keyword evidence="3" id="KW-0647">Proteasome</keyword>
<dbReference type="PANTHER" id="PTHR19857:SF19">
    <property type="entry name" value="26S PROTEASOME REGULATORY SUBUNIT RPN14"/>
    <property type="match status" value="1"/>
</dbReference>
<evidence type="ECO:0000256" key="4">
    <source>
        <dbReference type="ARBA" id="ARBA00038321"/>
    </source>
</evidence>
<reference evidence="6" key="1">
    <citation type="submission" date="2023-03" db="EMBL/GenBank/DDBJ databases">
        <authorList>
            <person name="Steffen K."/>
            <person name="Cardenas P."/>
        </authorList>
    </citation>
    <scope>NUCLEOTIDE SEQUENCE</scope>
</reference>
<organism evidence="6 7">
    <name type="scientific">Geodia barretti</name>
    <name type="common">Barrett's horny sponge</name>
    <dbReference type="NCBI Taxonomy" id="519541"/>
    <lineage>
        <taxon>Eukaryota</taxon>
        <taxon>Metazoa</taxon>
        <taxon>Porifera</taxon>
        <taxon>Demospongiae</taxon>
        <taxon>Heteroscleromorpha</taxon>
        <taxon>Tetractinellida</taxon>
        <taxon>Astrophorina</taxon>
        <taxon>Geodiidae</taxon>
        <taxon>Geodia</taxon>
    </lineage>
</organism>
<keyword evidence="2" id="KW-0677">Repeat</keyword>
<feature type="repeat" description="WD" evidence="5">
    <location>
        <begin position="175"/>
        <end position="216"/>
    </location>
</feature>
<dbReference type="SMART" id="SM00320">
    <property type="entry name" value="WD40"/>
    <property type="match status" value="7"/>
</dbReference>
<dbReference type="SUPFAM" id="SSF50978">
    <property type="entry name" value="WD40 repeat-like"/>
    <property type="match status" value="1"/>
</dbReference>
<gene>
    <name evidence="6" type="ORF">GBAR_LOCUS2073</name>
</gene>